<sequence>MEGDETTSNHSSENSSILDLPSAFDIADSFLPEHSAGTSDEPHSSVGTFASSASLGAGSPDSEKTQHAASMRIWPKHYEAANSRHHPTAMPFQAAGHGGVPSSWTDEHEGTEDTSIRKSLDSFYETCCQQQPSKEDPKYNAASERLALKIQEVANKDGRKYALRSLYMAQMVLNRDGCQVFPDHSSKACFSAPANGEVALEKGKRTPGLSDDVLQFLLKQNVMKS</sequence>
<dbReference type="GO" id="GO:0035861">
    <property type="term" value="C:site of double-strand break"/>
    <property type="evidence" value="ECO:0007669"/>
    <property type="project" value="Ensembl"/>
</dbReference>
<evidence type="ECO:0000256" key="1">
    <source>
        <dbReference type="SAM" id="MobiDB-lite"/>
    </source>
</evidence>
<dbReference type="EMBL" id="AGCU01171737">
    <property type="status" value="NOT_ANNOTATED_CDS"/>
    <property type="molecule type" value="Genomic_DNA"/>
</dbReference>
<dbReference type="GO" id="GO:0045830">
    <property type="term" value="P:positive regulation of isotype switching"/>
    <property type="evidence" value="ECO:0007669"/>
    <property type="project" value="Ensembl"/>
</dbReference>
<dbReference type="KEGG" id="pss:102452604"/>
<dbReference type="EMBL" id="AGCU01171733">
    <property type="status" value="NOT_ANNOTATED_CDS"/>
    <property type="molecule type" value="Genomic_DNA"/>
</dbReference>
<dbReference type="AlphaFoldDB" id="K7GFN5"/>
<dbReference type="GO" id="GO:2000042">
    <property type="term" value="P:negative regulation of double-strand break repair via homologous recombination"/>
    <property type="evidence" value="ECO:0007669"/>
    <property type="project" value="Ensembl"/>
</dbReference>
<dbReference type="PANTHER" id="PTHR36863:SF1">
    <property type="entry name" value="SHIELDIN COMPLEX SUBUNIT 1"/>
    <property type="match status" value="1"/>
</dbReference>
<reference evidence="4" key="1">
    <citation type="submission" date="2011-10" db="EMBL/GenBank/DDBJ databases">
        <authorList>
            <consortium name="Soft-shell Turtle Genome Consortium"/>
        </authorList>
    </citation>
    <scope>NUCLEOTIDE SEQUENCE [LARGE SCALE GENOMIC DNA]</scope>
    <source>
        <strain evidence="4">Daiwa-1</strain>
    </source>
</reference>
<dbReference type="EMBL" id="AGCU01171735">
    <property type="status" value="NOT_ANNOTATED_CDS"/>
    <property type="molecule type" value="Genomic_DNA"/>
</dbReference>
<evidence type="ECO:0000313" key="4">
    <source>
        <dbReference type="Proteomes" id="UP000007267"/>
    </source>
</evidence>
<gene>
    <name evidence="3" type="primary">SHLD1</name>
</gene>
<dbReference type="EMBL" id="AGCU01171732">
    <property type="status" value="NOT_ANNOTATED_CDS"/>
    <property type="molecule type" value="Genomic_DNA"/>
</dbReference>
<dbReference type="Pfam" id="PF15021">
    <property type="entry name" value="SHLD1_C"/>
    <property type="match status" value="1"/>
</dbReference>
<keyword evidence="4" id="KW-1185">Reference proteome</keyword>
<dbReference type="STRING" id="13735.ENSPSIP00000019096"/>
<dbReference type="Proteomes" id="UP000007267">
    <property type="component" value="Unassembled WGS sequence"/>
</dbReference>
<dbReference type="Ensembl" id="ENSPSIT00000019184.1">
    <property type="protein sequence ID" value="ENSPSIP00000019096.1"/>
    <property type="gene ID" value="ENSPSIG00000016968.1"/>
</dbReference>
<dbReference type="HOGENOM" id="CLU_090358_0_0_1"/>
<feature type="domain" description="Shieldin complex subunit 1 C-terminal" evidence="2">
    <location>
        <begin position="107"/>
        <end position="224"/>
    </location>
</feature>
<proteinExistence type="predicted"/>
<feature type="compositionally biased region" description="Polar residues" evidence="1">
    <location>
        <begin position="45"/>
        <end position="54"/>
    </location>
</feature>
<reference evidence="4" key="2">
    <citation type="journal article" date="2013" name="Nat. Genet.">
        <title>The draft genomes of soft-shell turtle and green sea turtle yield insights into the development and evolution of the turtle-specific body plan.</title>
        <authorList>
            <person name="Wang Z."/>
            <person name="Pascual-Anaya J."/>
            <person name="Zadissa A."/>
            <person name="Li W."/>
            <person name="Niimura Y."/>
            <person name="Huang Z."/>
            <person name="Li C."/>
            <person name="White S."/>
            <person name="Xiong Z."/>
            <person name="Fang D."/>
            <person name="Wang B."/>
            <person name="Ming Y."/>
            <person name="Chen Y."/>
            <person name="Zheng Y."/>
            <person name="Kuraku S."/>
            <person name="Pignatelli M."/>
            <person name="Herrero J."/>
            <person name="Beal K."/>
            <person name="Nozawa M."/>
            <person name="Li Q."/>
            <person name="Wang J."/>
            <person name="Zhang H."/>
            <person name="Yu L."/>
            <person name="Shigenobu S."/>
            <person name="Wang J."/>
            <person name="Liu J."/>
            <person name="Flicek P."/>
            <person name="Searle S."/>
            <person name="Wang J."/>
            <person name="Kuratani S."/>
            <person name="Yin Y."/>
            <person name="Aken B."/>
            <person name="Zhang G."/>
            <person name="Irie N."/>
        </authorList>
    </citation>
    <scope>NUCLEOTIDE SEQUENCE [LARGE SCALE GENOMIC DNA]</scope>
    <source>
        <strain evidence="4">Daiwa-1</strain>
    </source>
</reference>
<accession>K7GFN5</accession>
<name>K7GFN5_PELSI</name>
<dbReference type="OMA" id="NHPTTAC"/>
<dbReference type="EMBL" id="AGCU01171736">
    <property type="status" value="NOT_ANNOTATED_CDS"/>
    <property type="molecule type" value="Genomic_DNA"/>
</dbReference>
<reference evidence="3" key="4">
    <citation type="submission" date="2025-09" db="UniProtKB">
        <authorList>
            <consortium name="Ensembl"/>
        </authorList>
    </citation>
    <scope>IDENTIFICATION</scope>
</reference>
<protein>
    <submittedName>
        <fullName evidence="3">Shieldin complex subunit 1</fullName>
    </submittedName>
</protein>
<feature type="region of interest" description="Disordered" evidence="1">
    <location>
        <begin position="29"/>
        <end position="67"/>
    </location>
</feature>
<dbReference type="InterPro" id="IPR027821">
    <property type="entry name" value="SHLD1"/>
</dbReference>
<dbReference type="RefSeq" id="XP_006136062.1">
    <property type="nucleotide sequence ID" value="XM_006136000.3"/>
</dbReference>
<dbReference type="eggNOG" id="ENOG502SUXK">
    <property type="taxonomic scope" value="Eukaryota"/>
</dbReference>
<evidence type="ECO:0000259" key="2">
    <source>
        <dbReference type="Pfam" id="PF15021"/>
    </source>
</evidence>
<feature type="region of interest" description="Disordered" evidence="1">
    <location>
        <begin position="94"/>
        <end position="114"/>
    </location>
</feature>
<reference evidence="3" key="3">
    <citation type="submission" date="2025-08" db="UniProtKB">
        <authorList>
            <consortium name="Ensembl"/>
        </authorList>
    </citation>
    <scope>IDENTIFICATION</scope>
</reference>
<organism evidence="3 4">
    <name type="scientific">Pelodiscus sinensis</name>
    <name type="common">Chinese softshell turtle</name>
    <name type="synonym">Trionyx sinensis</name>
    <dbReference type="NCBI Taxonomy" id="13735"/>
    <lineage>
        <taxon>Eukaryota</taxon>
        <taxon>Metazoa</taxon>
        <taxon>Chordata</taxon>
        <taxon>Craniata</taxon>
        <taxon>Vertebrata</taxon>
        <taxon>Euteleostomi</taxon>
        <taxon>Archelosauria</taxon>
        <taxon>Testudinata</taxon>
        <taxon>Testudines</taxon>
        <taxon>Cryptodira</taxon>
        <taxon>Trionychia</taxon>
        <taxon>Trionychidae</taxon>
        <taxon>Pelodiscus</taxon>
    </lineage>
</organism>
<dbReference type="EMBL" id="AGCU01171734">
    <property type="status" value="NOT_ANNOTATED_CDS"/>
    <property type="molecule type" value="Genomic_DNA"/>
</dbReference>
<evidence type="ECO:0000313" key="3">
    <source>
        <dbReference type="Ensembl" id="ENSPSIP00000019096.1"/>
    </source>
</evidence>
<dbReference type="GeneTree" id="ENSGT00390000014969"/>
<dbReference type="OrthoDB" id="9446682at2759"/>
<dbReference type="PANTHER" id="PTHR36863">
    <property type="entry name" value="SHIELDIN COMPLEX SUBUNIT 1"/>
    <property type="match status" value="1"/>
</dbReference>
<dbReference type="InterPro" id="IPR053898">
    <property type="entry name" value="SHLD1_C"/>
</dbReference>
<dbReference type="GO" id="GO:2001034">
    <property type="term" value="P:positive regulation of double-strand break repair via nonhomologous end joining"/>
    <property type="evidence" value="ECO:0007669"/>
    <property type="project" value="Ensembl"/>
</dbReference>
<dbReference type="CTD" id="149840"/>